<sequence length="670" mass="70831">MGLPFSIYEASIDDVLQALDEGTITAVELVAAHLARVGRFDRSSVRLNAMAVLNPNAFAEAAESDRRRRAGQAGSLEGVPFTVKDSYMVAGLTVAAGSPAFKDLVAQDDAFTVARIREAGGVLVGKTNMPPMADGGMQRGVYGRAESPYNTNYLAAAYASGSSNGSAVATAASMGVFGMGEETVSSGRSPASNNGLCAYTPSRGVISIRGNWPLFPTRDVVVPHTRSMKDMFRLLDVIVVDDENTTGDFWRDQKAVALPAASTVRPGNYAELTDPEALNGKRLGVPRMYLGKDAGFPLAVRGSILELWDAARTRLEALGATVVEVDLPMIEKYEGNTPGGEQLAALGILPEGWMDIEFNEILAHGWDTFLRANNDPALNRLADVDHTRIFPAPEGSLPDRYEEVEDYENRYRDVVNMAAGGLPPVHSLPGFAQGLRSLEALRKELFEDWLEERGLDAIVFPANADVAAQDSDINTESADQAWTNGVFFSNGNYALRHFGIPSVTVAMGNMHDTKMPVGLTIAGPAYADNELLACAYAFEAAGSLRQAPVLAPPLPGDGVCGSGRAFSSGDPEPLEITVGAEFEHGTQHEGARLLRISGTVVAPESASIRLTVNGEDVLAARDGNGWSATHVLGAGVEPRAVGSNPVASDALVVVSVVAPTGQAAGAFAEI</sequence>
<keyword evidence="2" id="KW-0378">Hydrolase</keyword>
<keyword evidence="3" id="KW-1185">Reference proteome</keyword>
<reference evidence="2 3" key="1">
    <citation type="submission" date="2021-03" db="EMBL/GenBank/DDBJ databases">
        <title>Sequencing the genomes of 1000 actinobacteria strains.</title>
        <authorList>
            <person name="Klenk H.-P."/>
        </authorList>
    </citation>
    <scope>NUCLEOTIDE SEQUENCE [LARGE SCALE GENOMIC DNA]</scope>
    <source>
        <strain evidence="2 3">DSM 15797</strain>
    </source>
</reference>
<dbReference type="InterPro" id="IPR036928">
    <property type="entry name" value="AS_sf"/>
</dbReference>
<dbReference type="EMBL" id="JAGIOF010000001">
    <property type="protein sequence ID" value="MBP2386529.1"/>
    <property type="molecule type" value="Genomic_DNA"/>
</dbReference>
<evidence type="ECO:0000313" key="2">
    <source>
        <dbReference type="EMBL" id="MBP2386529.1"/>
    </source>
</evidence>
<proteinExistence type="predicted"/>
<dbReference type="Gene3D" id="3.90.1300.10">
    <property type="entry name" value="Amidase signature (AS) domain"/>
    <property type="match status" value="1"/>
</dbReference>
<feature type="domain" description="Amidase" evidence="1">
    <location>
        <begin position="39"/>
        <end position="331"/>
    </location>
</feature>
<evidence type="ECO:0000313" key="3">
    <source>
        <dbReference type="Proteomes" id="UP001296993"/>
    </source>
</evidence>
<comment type="caution">
    <text evidence="2">The sequence shown here is derived from an EMBL/GenBank/DDBJ whole genome shotgun (WGS) entry which is preliminary data.</text>
</comment>
<dbReference type="Pfam" id="PF01425">
    <property type="entry name" value="Amidase"/>
    <property type="match status" value="1"/>
</dbReference>
<gene>
    <name evidence="2" type="ORF">JOF47_002040</name>
</gene>
<protein>
    <submittedName>
        <fullName evidence="2">Amidase</fullName>
        <ecNumber evidence="2">3.5.1.4</ecNumber>
    </submittedName>
</protein>
<dbReference type="EC" id="3.5.1.4" evidence="2"/>
<organism evidence="2 3">
    <name type="scientific">Paeniglutamicibacter kerguelensis</name>
    <dbReference type="NCBI Taxonomy" id="254788"/>
    <lineage>
        <taxon>Bacteria</taxon>
        <taxon>Bacillati</taxon>
        <taxon>Actinomycetota</taxon>
        <taxon>Actinomycetes</taxon>
        <taxon>Micrococcales</taxon>
        <taxon>Micrococcaceae</taxon>
        <taxon>Paeniglutamicibacter</taxon>
    </lineage>
</organism>
<dbReference type="NCBIfam" id="NF005127">
    <property type="entry name" value="PRK06565.1"/>
    <property type="match status" value="1"/>
</dbReference>
<dbReference type="Proteomes" id="UP001296993">
    <property type="component" value="Unassembled WGS sequence"/>
</dbReference>
<dbReference type="PANTHER" id="PTHR42678">
    <property type="entry name" value="AMIDASE"/>
    <property type="match status" value="1"/>
</dbReference>
<dbReference type="SUPFAM" id="SSF75304">
    <property type="entry name" value="Amidase signature (AS) enzymes"/>
    <property type="match status" value="1"/>
</dbReference>
<accession>A0ABS4XFP1</accession>
<name>A0ABS4XFP1_9MICC</name>
<evidence type="ECO:0000259" key="1">
    <source>
        <dbReference type="Pfam" id="PF01425"/>
    </source>
</evidence>
<dbReference type="InterPro" id="IPR023631">
    <property type="entry name" value="Amidase_dom"/>
</dbReference>
<dbReference type="GO" id="GO:0004040">
    <property type="term" value="F:amidase activity"/>
    <property type="evidence" value="ECO:0007669"/>
    <property type="project" value="UniProtKB-EC"/>
</dbReference>
<dbReference type="PANTHER" id="PTHR42678:SF11">
    <property type="entry name" value="AMIDASE FAMILY PROTEIN"/>
    <property type="match status" value="1"/>
</dbReference>
<dbReference type="RefSeq" id="WP_209997428.1">
    <property type="nucleotide sequence ID" value="NZ_BAAAJY010000002.1"/>
</dbReference>